<dbReference type="InterPro" id="IPR002563">
    <property type="entry name" value="Flavin_Rdtase-like_dom"/>
</dbReference>
<dbReference type="GO" id="GO:0042602">
    <property type="term" value="F:riboflavin reductase (NADPH) activity"/>
    <property type="evidence" value="ECO:0007669"/>
    <property type="project" value="TreeGrafter"/>
</dbReference>
<evidence type="ECO:0000256" key="1">
    <source>
        <dbReference type="ARBA" id="ARBA00023002"/>
    </source>
</evidence>
<name>A0A9W6H5E0_9MICO</name>
<evidence type="ECO:0000313" key="4">
    <source>
        <dbReference type="Proteomes" id="UP001142462"/>
    </source>
</evidence>
<dbReference type="EMBL" id="BSEJ01000015">
    <property type="protein sequence ID" value="GLJ62602.1"/>
    <property type="molecule type" value="Genomic_DNA"/>
</dbReference>
<comment type="caution">
    <text evidence="3">The sequence shown here is derived from an EMBL/GenBank/DDBJ whole genome shotgun (WGS) entry which is preliminary data.</text>
</comment>
<accession>A0A9W6H5E0</accession>
<dbReference type="GO" id="GO:0006208">
    <property type="term" value="P:pyrimidine nucleobase catabolic process"/>
    <property type="evidence" value="ECO:0007669"/>
    <property type="project" value="TreeGrafter"/>
</dbReference>
<keyword evidence="1" id="KW-0560">Oxidoreductase</keyword>
<feature type="domain" description="Flavin reductase like" evidence="2">
    <location>
        <begin position="22"/>
        <end position="166"/>
    </location>
</feature>
<dbReference type="AlphaFoldDB" id="A0A9W6H5E0"/>
<dbReference type="SUPFAM" id="SSF50475">
    <property type="entry name" value="FMN-binding split barrel"/>
    <property type="match status" value="1"/>
</dbReference>
<dbReference type="InterPro" id="IPR012349">
    <property type="entry name" value="Split_barrel_FMN-bd"/>
</dbReference>
<evidence type="ECO:0000313" key="3">
    <source>
        <dbReference type="EMBL" id="GLJ62602.1"/>
    </source>
</evidence>
<dbReference type="Gene3D" id="2.30.110.10">
    <property type="entry name" value="Electron Transport, Fmn-binding Protein, Chain A"/>
    <property type="match status" value="1"/>
</dbReference>
<dbReference type="PANTHER" id="PTHR30466:SF1">
    <property type="entry name" value="FMN REDUCTASE (NADH) RUTF"/>
    <property type="match status" value="1"/>
</dbReference>
<dbReference type="SMART" id="SM00903">
    <property type="entry name" value="Flavin_Reduct"/>
    <property type="match status" value="1"/>
</dbReference>
<evidence type="ECO:0000259" key="2">
    <source>
        <dbReference type="SMART" id="SM00903"/>
    </source>
</evidence>
<organism evidence="3 4">
    <name type="scientific">Microbacterium barkeri</name>
    <dbReference type="NCBI Taxonomy" id="33917"/>
    <lineage>
        <taxon>Bacteria</taxon>
        <taxon>Bacillati</taxon>
        <taxon>Actinomycetota</taxon>
        <taxon>Actinomycetes</taxon>
        <taxon>Micrococcales</taxon>
        <taxon>Microbacteriaceae</taxon>
        <taxon>Microbacterium</taxon>
    </lineage>
</organism>
<gene>
    <name evidence="3" type="ORF">GCM10017576_27330</name>
</gene>
<reference evidence="3" key="1">
    <citation type="journal article" date="2014" name="Int. J. Syst. Evol. Microbiol.">
        <title>Complete genome sequence of Corynebacterium casei LMG S-19264T (=DSM 44701T), isolated from a smear-ripened cheese.</title>
        <authorList>
            <consortium name="US DOE Joint Genome Institute (JGI-PGF)"/>
            <person name="Walter F."/>
            <person name="Albersmeier A."/>
            <person name="Kalinowski J."/>
            <person name="Ruckert C."/>
        </authorList>
    </citation>
    <scope>NUCLEOTIDE SEQUENCE</scope>
    <source>
        <strain evidence="3">VKM Ac-1020</strain>
    </source>
</reference>
<dbReference type="InterPro" id="IPR050268">
    <property type="entry name" value="NADH-dep_flavin_reductase"/>
</dbReference>
<dbReference type="Pfam" id="PF01613">
    <property type="entry name" value="Flavin_Reduct"/>
    <property type="match status" value="1"/>
</dbReference>
<dbReference type="GO" id="GO:0010181">
    <property type="term" value="F:FMN binding"/>
    <property type="evidence" value="ECO:0007669"/>
    <property type="project" value="InterPro"/>
</dbReference>
<reference evidence="3" key="2">
    <citation type="submission" date="2023-01" db="EMBL/GenBank/DDBJ databases">
        <authorList>
            <person name="Sun Q."/>
            <person name="Evtushenko L."/>
        </authorList>
    </citation>
    <scope>NUCLEOTIDE SEQUENCE</scope>
    <source>
        <strain evidence="3">VKM Ac-1020</strain>
    </source>
</reference>
<proteinExistence type="predicted"/>
<sequence>MHLRFYRRSMHSPSVDAFKTAFRLHPAGIAVVSARTAEGPVGLTASSVASVGLDPLALAFSVTRSRGSAGGILRAESFVVNLVTARHVETAQAFAITGADRFTPEQGWSTLETGEPYLPSARFALRCRPLQVTPVGASSLVLAEVLDVIEGEAGEPVVYFDRAFHVLNPTAVG</sequence>
<dbReference type="PANTHER" id="PTHR30466">
    <property type="entry name" value="FLAVIN REDUCTASE"/>
    <property type="match status" value="1"/>
</dbReference>
<dbReference type="Proteomes" id="UP001142462">
    <property type="component" value="Unassembled WGS sequence"/>
</dbReference>
<protein>
    <submittedName>
        <fullName evidence="3">Flavin reductase</fullName>
    </submittedName>
</protein>
<keyword evidence="4" id="KW-1185">Reference proteome</keyword>